<proteinExistence type="predicted"/>
<name>A0A9P8QVS2_9HYPO</name>
<reference evidence="2" key="1">
    <citation type="submission" date="2021-08" db="EMBL/GenBank/DDBJ databases">
        <title>Chromosome-Level Trichoderma cornu-damae using Hi-C Data.</title>
        <authorList>
            <person name="Kim C.S."/>
        </authorList>
    </citation>
    <scope>NUCLEOTIDE SEQUENCE</scope>
    <source>
        <strain evidence="2">KA19-0412C</strain>
    </source>
</reference>
<evidence type="ECO:0000256" key="1">
    <source>
        <dbReference type="SAM" id="SignalP"/>
    </source>
</evidence>
<dbReference type="AlphaFoldDB" id="A0A9P8QVS2"/>
<keyword evidence="1" id="KW-0732">Signal</keyword>
<feature type="chain" id="PRO_5040342047" evidence="1">
    <location>
        <begin position="22"/>
        <end position="171"/>
    </location>
</feature>
<protein>
    <submittedName>
        <fullName evidence="2">Uncharacterized protein</fullName>
    </submittedName>
</protein>
<sequence>MLSLKLLLLLPPLLHPSLSSAAVIPRNYDVPAGYCCFALADVSTGKTIQQNKEYGFLYLDASQPKGWYCLNPSGSRPILWDDNNNACIIAWDGHFQCLDPTPGDDEWSLGHVGTSNSTRLLLLHNSSSAYQACPNRDRGEIISSGAPATAGCRKIQLEATGLEGACSSFTA</sequence>
<dbReference type="OrthoDB" id="4912193at2759"/>
<organism evidence="2 3">
    <name type="scientific">Trichoderma cornu-damae</name>
    <dbReference type="NCBI Taxonomy" id="654480"/>
    <lineage>
        <taxon>Eukaryota</taxon>
        <taxon>Fungi</taxon>
        <taxon>Dikarya</taxon>
        <taxon>Ascomycota</taxon>
        <taxon>Pezizomycotina</taxon>
        <taxon>Sordariomycetes</taxon>
        <taxon>Hypocreomycetidae</taxon>
        <taxon>Hypocreales</taxon>
        <taxon>Hypocreaceae</taxon>
        <taxon>Trichoderma</taxon>
    </lineage>
</organism>
<dbReference type="Proteomes" id="UP000827724">
    <property type="component" value="Unassembled WGS sequence"/>
</dbReference>
<evidence type="ECO:0000313" key="2">
    <source>
        <dbReference type="EMBL" id="KAH6609643.1"/>
    </source>
</evidence>
<evidence type="ECO:0000313" key="3">
    <source>
        <dbReference type="Proteomes" id="UP000827724"/>
    </source>
</evidence>
<comment type="caution">
    <text evidence="2">The sequence shown here is derived from an EMBL/GenBank/DDBJ whole genome shotgun (WGS) entry which is preliminary data.</text>
</comment>
<accession>A0A9P8QVS2</accession>
<feature type="signal peptide" evidence="1">
    <location>
        <begin position="1"/>
        <end position="21"/>
    </location>
</feature>
<gene>
    <name evidence="2" type="ORF">Trco_002989</name>
</gene>
<keyword evidence="3" id="KW-1185">Reference proteome</keyword>
<dbReference type="EMBL" id="JAIWOZ010000002">
    <property type="protein sequence ID" value="KAH6609643.1"/>
    <property type="molecule type" value="Genomic_DNA"/>
</dbReference>